<comment type="caution">
    <text evidence="1">The sequence shown here is derived from an EMBL/GenBank/DDBJ whole genome shotgun (WGS) entry which is preliminary data.</text>
</comment>
<protein>
    <submittedName>
        <fullName evidence="1">Uncharacterized protein</fullName>
    </submittedName>
</protein>
<proteinExistence type="predicted"/>
<organism evidence="1 2">
    <name type="scientific">Nocardioides eburneiflavus</name>
    <dbReference type="NCBI Taxonomy" id="2518372"/>
    <lineage>
        <taxon>Bacteria</taxon>
        <taxon>Bacillati</taxon>
        <taxon>Actinomycetota</taxon>
        <taxon>Actinomycetes</taxon>
        <taxon>Propionibacteriales</taxon>
        <taxon>Nocardioidaceae</taxon>
        <taxon>Nocardioides</taxon>
    </lineage>
</organism>
<evidence type="ECO:0000313" key="2">
    <source>
        <dbReference type="Proteomes" id="UP000297496"/>
    </source>
</evidence>
<evidence type="ECO:0000313" key="1">
    <source>
        <dbReference type="EMBL" id="TGN65987.1"/>
    </source>
</evidence>
<sequence>MTRLRERFSGRIAGVGSSSGVRVVVGRWDDSPWGSFADVMVEDAAGRRVLLAPDERVRDFVAATYSFDEHVIESVSVEDTADGWQVTTPSLSLRLVVGGRTPLGAALGLVPAGVATSPAWCSLVDPLARLAMRGVRTRGTAGGHRREWYGATSVRTVTAAAGEWRGRDLGRLAPVDPPCRFGFSSTPRRPSVTSVVTTVERAG</sequence>
<accession>A0A4Z1CIR0</accession>
<dbReference type="EMBL" id="SRRO01000001">
    <property type="protein sequence ID" value="TGN65987.1"/>
    <property type="molecule type" value="Genomic_DNA"/>
</dbReference>
<dbReference type="AlphaFoldDB" id="A0A4Z1CIR0"/>
<gene>
    <name evidence="1" type="ORF">EXE59_20060</name>
</gene>
<reference evidence="1 2" key="1">
    <citation type="submission" date="2019-04" db="EMBL/GenBank/DDBJ databases">
        <title>Three New Species of Nocardioides, Nocardioides euryhalodurans sp. nov., Nocardioides seonyuensis sp. nov. and Nocardioides eburneoflavus sp. nov. Isolated from Soil.</title>
        <authorList>
            <person name="Roh S.G."/>
            <person name="Lee C."/>
            <person name="Kim M.-K."/>
            <person name="Kim S.B."/>
        </authorList>
    </citation>
    <scope>NUCLEOTIDE SEQUENCE [LARGE SCALE GENOMIC DNA]</scope>
    <source>
        <strain evidence="1 2">MMS17-SY213</strain>
    </source>
</reference>
<name>A0A4Z1CIR0_9ACTN</name>
<dbReference type="OrthoDB" id="3571220at2"/>
<dbReference type="RefSeq" id="WP_135840474.1">
    <property type="nucleotide sequence ID" value="NZ_SRRO01000001.1"/>
</dbReference>
<dbReference type="Proteomes" id="UP000297496">
    <property type="component" value="Unassembled WGS sequence"/>
</dbReference>
<keyword evidence="2" id="KW-1185">Reference proteome</keyword>